<feature type="region of interest" description="Disordered" evidence="5">
    <location>
        <begin position="361"/>
        <end position="438"/>
    </location>
</feature>
<dbReference type="AlphaFoldDB" id="W4KMZ5"/>
<keyword evidence="8" id="KW-1185">Reference proteome</keyword>
<comment type="similarity">
    <text evidence="2">Belongs to the TPX2 family.</text>
</comment>
<dbReference type="OrthoDB" id="3242303at2759"/>
<feature type="compositionally biased region" description="Polar residues" evidence="5">
    <location>
        <begin position="419"/>
        <end position="433"/>
    </location>
</feature>
<keyword evidence="3" id="KW-0963">Cytoplasm</keyword>
<dbReference type="InterPro" id="IPR027329">
    <property type="entry name" value="TPX2_C"/>
</dbReference>
<dbReference type="eggNOG" id="ENOG502RBTS">
    <property type="taxonomic scope" value="Eukaryota"/>
</dbReference>
<dbReference type="STRING" id="747525.W4KMZ5"/>
<evidence type="ECO:0000313" key="7">
    <source>
        <dbReference type="EMBL" id="ETW86745.1"/>
    </source>
</evidence>
<feature type="region of interest" description="Disordered" evidence="5">
    <location>
        <begin position="554"/>
        <end position="582"/>
    </location>
</feature>
<gene>
    <name evidence="7" type="ORF">HETIRDRAFT_307437</name>
</gene>
<evidence type="ECO:0000256" key="2">
    <source>
        <dbReference type="ARBA" id="ARBA00005885"/>
    </source>
</evidence>
<proteinExistence type="inferred from homology"/>
<evidence type="ECO:0000256" key="5">
    <source>
        <dbReference type="SAM" id="MobiDB-lite"/>
    </source>
</evidence>
<keyword evidence="4" id="KW-0206">Cytoskeleton</keyword>
<protein>
    <recommendedName>
        <fullName evidence="6">TPX2 C-terminal domain-containing protein</fullName>
    </recommendedName>
</protein>
<feature type="compositionally biased region" description="Polar residues" evidence="5">
    <location>
        <begin position="123"/>
        <end position="135"/>
    </location>
</feature>
<dbReference type="GO" id="GO:0005856">
    <property type="term" value="C:cytoskeleton"/>
    <property type="evidence" value="ECO:0007669"/>
    <property type="project" value="UniProtKB-SubCell"/>
</dbReference>
<organism evidence="7 8">
    <name type="scientific">Heterobasidion irregulare (strain TC 32-1)</name>
    <dbReference type="NCBI Taxonomy" id="747525"/>
    <lineage>
        <taxon>Eukaryota</taxon>
        <taxon>Fungi</taxon>
        <taxon>Dikarya</taxon>
        <taxon>Basidiomycota</taxon>
        <taxon>Agaricomycotina</taxon>
        <taxon>Agaricomycetes</taxon>
        <taxon>Russulales</taxon>
        <taxon>Bondarzewiaceae</taxon>
        <taxon>Heterobasidion</taxon>
        <taxon>Heterobasidion annosum species complex</taxon>
    </lineage>
</organism>
<feature type="domain" description="TPX2 C-terminal" evidence="6">
    <location>
        <begin position="511"/>
        <end position="579"/>
    </location>
</feature>
<feature type="region of interest" description="Disordered" evidence="5">
    <location>
        <begin position="92"/>
        <end position="135"/>
    </location>
</feature>
<feature type="compositionally biased region" description="Basic and acidic residues" evidence="5">
    <location>
        <begin position="323"/>
        <end position="339"/>
    </location>
</feature>
<feature type="compositionally biased region" description="Basic residues" evidence="5">
    <location>
        <begin position="112"/>
        <end position="122"/>
    </location>
</feature>
<evidence type="ECO:0000313" key="8">
    <source>
        <dbReference type="Proteomes" id="UP000030671"/>
    </source>
</evidence>
<dbReference type="InParanoid" id="W4KMZ5"/>
<feature type="compositionally biased region" description="Polar residues" evidence="5">
    <location>
        <begin position="231"/>
        <end position="242"/>
    </location>
</feature>
<dbReference type="GeneID" id="20669490"/>
<name>W4KMZ5_HETIT</name>
<evidence type="ECO:0000256" key="1">
    <source>
        <dbReference type="ARBA" id="ARBA00004245"/>
    </source>
</evidence>
<sequence length="582" mass="64700">MSHISNAEISVRHLPDVSDTSITFQMPSDGHFEERLMDEDSKAFLLGFDDSLETPIPPTRCSAQDPLTLDQLTPQRKLTSDIQDALTSTFAPPDVSNAVSPKLPTSPLRIGGRAHTKARPTRSKLTNSHITPDAWSTSRFGNLELEADSLLRRNSGADSIRGAPTRPGERRPDETRTEPPEGHRLHSEERASELQDSRTDTGPIEFPSSFVSHTLSKPSPSNGEVACDGIDTQSTGGSSSRLLNERTYFKSVPQPELAPVPHCLPKSPDRPRPGVGARDQGPLTLSQLSPRKGSEGVLSTQAVPPSPMRTSMKRSISPSLHSIEARDMGKPADKISNERRSKRIKTLQLSLARNVVELNASSQRLTRAPPAARNFTQQGRRTSLRKDRSASTSSRTLHVSSSSDARRSRAADKRRDENSSTSRPGPATKSSRLSVALPPAKLTKPIAFRFESDARIEARKLDFQSSVPTRRSERHRGPSIPDFRSLHAAQSELAAIRKEHINPTVPLPLGLSTETRAKEREKFEEIRRAKEMEIERQKEEQQKQRELEEQMEIKELRRRAVPKANQVPEWYANAPKRKQRGS</sequence>
<feature type="region of interest" description="Disordered" evidence="5">
    <location>
        <begin position="154"/>
        <end position="340"/>
    </location>
</feature>
<dbReference type="KEGG" id="hir:HETIRDRAFT_307437"/>
<reference evidence="7 8" key="1">
    <citation type="journal article" date="2012" name="New Phytol.">
        <title>Insight into trade-off between wood decay and parasitism from the genome of a fungal forest pathogen.</title>
        <authorList>
            <person name="Olson A."/>
            <person name="Aerts A."/>
            <person name="Asiegbu F."/>
            <person name="Belbahri L."/>
            <person name="Bouzid O."/>
            <person name="Broberg A."/>
            <person name="Canback B."/>
            <person name="Coutinho P.M."/>
            <person name="Cullen D."/>
            <person name="Dalman K."/>
            <person name="Deflorio G."/>
            <person name="van Diepen L.T."/>
            <person name="Dunand C."/>
            <person name="Duplessis S."/>
            <person name="Durling M."/>
            <person name="Gonthier P."/>
            <person name="Grimwood J."/>
            <person name="Fossdal C.G."/>
            <person name="Hansson D."/>
            <person name="Henrissat B."/>
            <person name="Hietala A."/>
            <person name="Himmelstrand K."/>
            <person name="Hoffmeister D."/>
            <person name="Hogberg N."/>
            <person name="James T.Y."/>
            <person name="Karlsson M."/>
            <person name="Kohler A."/>
            <person name="Kues U."/>
            <person name="Lee Y.H."/>
            <person name="Lin Y.C."/>
            <person name="Lind M."/>
            <person name="Lindquist E."/>
            <person name="Lombard V."/>
            <person name="Lucas S."/>
            <person name="Lunden K."/>
            <person name="Morin E."/>
            <person name="Murat C."/>
            <person name="Park J."/>
            <person name="Raffaello T."/>
            <person name="Rouze P."/>
            <person name="Salamov A."/>
            <person name="Schmutz J."/>
            <person name="Solheim H."/>
            <person name="Stahlberg J."/>
            <person name="Velez H."/>
            <person name="de Vries R.P."/>
            <person name="Wiebenga A."/>
            <person name="Woodward S."/>
            <person name="Yakovlev I."/>
            <person name="Garbelotto M."/>
            <person name="Martin F."/>
            <person name="Grigoriev I.V."/>
            <person name="Stenlid J."/>
        </authorList>
    </citation>
    <scope>NUCLEOTIDE SEQUENCE [LARGE SCALE GENOMIC DNA]</scope>
    <source>
        <strain evidence="7 8">TC 32-1</strain>
    </source>
</reference>
<dbReference type="Proteomes" id="UP000030671">
    <property type="component" value="Unassembled WGS sequence"/>
</dbReference>
<evidence type="ECO:0000259" key="6">
    <source>
        <dbReference type="Pfam" id="PF06886"/>
    </source>
</evidence>
<feature type="compositionally biased region" description="Low complexity" evidence="5">
    <location>
        <begin position="390"/>
        <end position="403"/>
    </location>
</feature>
<evidence type="ECO:0000256" key="3">
    <source>
        <dbReference type="ARBA" id="ARBA00022490"/>
    </source>
</evidence>
<comment type="subcellular location">
    <subcellularLocation>
        <location evidence="1">Cytoplasm</location>
        <location evidence="1">Cytoskeleton</location>
    </subcellularLocation>
</comment>
<dbReference type="HOGENOM" id="CLU_397435_0_0_1"/>
<evidence type="ECO:0000256" key="4">
    <source>
        <dbReference type="ARBA" id="ARBA00023212"/>
    </source>
</evidence>
<accession>W4KMZ5</accession>
<dbReference type="Pfam" id="PF06886">
    <property type="entry name" value="TPX2"/>
    <property type="match status" value="1"/>
</dbReference>
<feature type="compositionally biased region" description="Polar residues" evidence="5">
    <location>
        <begin position="209"/>
        <end position="222"/>
    </location>
</feature>
<feature type="compositionally biased region" description="Basic and acidic residues" evidence="5">
    <location>
        <begin position="167"/>
        <end position="199"/>
    </location>
</feature>
<dbReference type="EMBL" id="KI925454">
    <property type="protein sequence ID" value="ETW86745.1"/>
    <property type="molecule type" value="Genomic_DNA"/>
</dbReference>
<feature type="compositionally biased region" description="Basic and acidic residues" evidence="5">
    <location>
        <begin position="404"/>
        <end position="418"/>
    </location>
</feature>
<dbReference type="RefSeq" id="XP_009540736.1">
    <property type="nucleotide sequence ID" value="XM_009542441.1"/>
</dbReference>